<reference evidence="2" key="2">
    <citation type="submission" date="2015-01" db="EMBL/GenBank/DDBJ databases">
        <title>Evolutionary Origins and Diversification of the Mycorrhizal Mutualists.</title>
        <authorList>
            <consortium name="DOE Joint Genome Institute"/>
            <consortium name="Mycorrhizal Genomics Consortium"/>
            <person name="Kohler A."/>
            <person name="Kuo A."/>
            <person name="Nagy L.G."/>
            <person name="Floudas D."/>
            <person name="Copeland A."/>
            <person name="Barry K.W."/>
            <person name="Cichocki N."/>
            <person name="Veneault-Fourrey C."/>
            <person name="LaButti K."/>
            <person name="Lindquist E.A."/>
            <person name="Lipzen A."/>
            <person name="Lundell T."/>
            <person name="Morin E."/>
            <person name="Murat C."/>
            <person name="Riley R."/>
            <person name="Ohm R."/>
            <person name="Sun H."/>
            <person name="Tunlid A."/>
            <person name="Henrissat B."/>
            <person name="Grigoriev I.V."/>
            <person name="Hibbett D.S."/>
            <person name="Martin F."/>
        </authorList>
    </citation>
    <scope>NUCLEOTIDE SEQUENCE [LARGE SCALE GENOMIC DNA]</scope>
    <source>
        <strain evidence="2">Foug A</strain>
    </source>
</reference>
<organism evidence="1 2">
    <name type="scientific">Scleroderma citrinum Foug A</name>
    <dbReference type="NCBI Taxonomy" id="1036808"/>
    <lineage>
        <taxon>Eukaryota</taxon>
        <taxon>Fungi</taxon>
        <taxon>Dikarya</taxon>
        <taxon>Basidiomycota</taxon>
        <taxon>Agaricomycotina</taxon>
        <taxon>Agaricomycetes</taxon>
        <taxon>Agaricomycetidae</taxon>
        <taxon>Boletales</taxon>
        <taxon>Sclerodermatineae</taxon>
        <taxon>Sclerodermataceae</taxon>
        <taxon>Scleroderma</taxon>
    </lineage>
</organism>
<evidence type="ECO:0000313" key="1">
    <source>
        <dbReference type="EMBL" id="KIM60797.1"/>
    </source>
</evidence>
<gene>
    <name evidence="1" type="ORF">SCLCIDRAFT_1216511</name>
</gene>
<dbReference type="Proteomes" id="UP000053989">
    <property type="component" value="Unassembled WGS sequence"/>
</dbReference>
<protein>
    <submittedName>
        <fullName evidence="1">Uncharacterized protein</fullName>
    </submittedName>
</protein>
<sequence>MNISSSPGRYIARYSRDHESPLADGIKLGGAGHRGRVIQADNLADGHRGQVRFADVVDGGGGGVDPAEGLRDLCRCSCSDEKSVPHPGDAHP</sequence>
<keyword evidence="2" id="KW-1185">Reference proteome</keyword>
<dbReference type="HOGENOM" id="CLU_2414589_0_0_1"/>
<reference evidence="1 2" key="1">
    <citation type="submission" date="2014-04" db="EMBL/GenBank/DDBJ databases">
        <authorList>
            <consortium name="DOE Joint Genome Institute"/>
            <person name="Kuo A."/>
            <person name="Kohler A."/>
            <person name="Nagy L.G."/>
            <person name="Floudas D."/>
            <person name="Copeland A."/>
            <person name="Barry K.W."/>
            <person name="Cichocki N."/>
            <person name="Veneault-Fourrey C."/>
            <person name="LaButti K."/>
            <person name="Lindquist E.A."/>
            <person name="Lipzen A."/>
            <person name="Lundell T."/>
            <person name="Morin E."/>
            <person name="Murat C."/>
            <person name="Sun H."/>
            <person name="Tunlid A."/>
            <person name="Henrissat B."/>
            <person name="Grigoriev I.V."/>
            <person name="Hibbett D.S."/>
            <person name="Martin F."/>
            <person name="Nordberg H.P."/>
            <person name="Cantor M.N."/>
            <person name="Hua S.X."/>
        </authorList>
    </citation>
    <scope>NUCLEOTIDE SEQUENCE [LARGE SCALE GENOMIC DNA]</scope>
    <source>
        <strain evidence="1 2">Foug A</strain>
    </source>
</reference>
<dbReference type="InParanoid" id="A0A0C3A7G8"/>
<name>A0A0C3A7G8_9AGAM</name>
<proteinExistence type="predicted"/>
<accession>A0A0C3A7G8</accession>
<dbReference type="AlphaFoldDB" id="A0A0C3A7G8"/>
<dbReference type="EMBL" id="KN822058">
    <property type="protein sequence ID" value="KIM60797.1"/>
    <property type="molecule type" value="Genomic_DNA"/>
</dbReference>
<evidence type="ECO:0000313" key="2">
    <source>
        <dbReference type="Proteomes" id="UP000053989"/>
    </source>
</evidence>